<feature type="domain" description="Aldehyde dehydrogenase" evidence="9">
    <location>
        <begin position="23"/>
        <end position="299"/>
    </location>
</feature>
<dbReference type="SUPFAM" id="SSF53720">
    <property type="entry name" value="ALDH-like"/>
    <property type="match status" value="1"/>
</dbReference>
<dbReference type="PANTHER" id="PTHR11063">
    <property type="entry name" value="GLUTAMATE SEMIALDEHYDE DEHYDROGENASE"/>
    <property type="match status" value="1"/>
</dbReference>
<dbReference type="NCBIfam" id="NF001221">
    <property type="entry name" value="PRK00197.1"/>
    <property type="match status" value="1"/>
</dbReference>
<evidence type="ECO:0000313" key="11">
    <source>
        <dbReference type="Proteomes" id="UP000830835"/>
    </source>
</evidence>
<comment type="caution">
    <text evidence="10">The sequence shown here is derived from an EMBL/GenBank/DDBJ whole genome shotgun (WGS) entry which is preliminary data.</text>
</comment>
<evidence type="ECO:0000256" key="8">
    <source>
        <dbReference type="SAM" id="MobiDB-lite"/>
    </source>
</evidence>
<comment type="subcellular location">
    <subcellularLocation>
        <location evidence="7">Cytoplasm</location>
    </subcellularLocation>
</comment>
<dbReference type="Gene3D" id="3.40.309.10">
    <property type="entry name" value="Aldehyde Dehydrogenase, Chain A, domain 2"/>
    <property type="match status" value="1"/>
</dbReference>
<dbReference type="GO" id="GO:0004350">
    <property type="term" value="F:glutamate-5-semialdehyde dehydrogenase activity"/>
    <property type="evidence" value="ECO:0007669"/>
    <property type="project" value="UniProtKB-EC"/>
</dbReference>
<evidence type="ECO:0000256" key="5">
    <source>
        <dbReference type="ARBA" id="ARBA00023002"/>
    </source>
</evidence>
<gene>
    <name evidence="7" type="primary">proA</name>
    <name evidence="10" type="ORF">JX360_00880</name>
</gene>
<dbReference type="InterPro" id="IPR020593">
    <property type="entry name" value="G-glutamylP_reductase_CS"/>
</dbReference>
<dbReference type="InterPro" id="IPR016162">
    <property type="entry name" value="Ald_DH_N"/>
</dbReference>
<comment type="function">
    <text evidence="7">Catalyzes the NADPH-dependent reduction of L-glutamate 5-phosphate into L-glutamate 5-semialdehyde and phosphate. The product spontaneously undergoes cyclization to form 1-pyrroline-5-carboxylate.</text>
</comment>
<dbReference type="EMBL" id="JAFIRA010000001">
    <property type="protein sequence ID" value="MCJ2541470.1"/>
    <property type="molecule type" value="Genomic_DNA"/>
</dbReference>
<organism evidence="10 11">
    <name type="scientific">Thermostichus vulcanus str. 'Rupite'</name>
    <dbReference type="NCBI Taxonomy" id="2813851"/>
    <lineage>
        <taxon>Bacteria</taxon>
        <taxon>Bacillati</taxon>
        <taxon>Cyanobacteriota</taxon>
        <taxon>Cyanophyceae</taxon>
        <taxon>Thermostichales</taxon>
        <taxon>Thermostichaceae</taxon>
        <taxon>Thermostichus</taxon>
    </lineage>
</organism>
<dbReference type="NCBIfam" id="TIGR00407">
    <property type="entry name" value="proA"/>
    <property type="match status" value="1"/>
</dbReference>
<dbReference type="PANTHER" id="PTHR11063:SF8">
    <property type="entry name" value="DELTA-1-PYRROLINE-5-CARBOXYLATE SYNTHASE"/>
    <property type="match status" value="1"/>
</dbReference>
<dbReference type="PROSITE" id="PS01223">
    <property type="entry name" value="PROA"/>
    <property type="match status" value="1"/>
</dbReference>
<accession>A0ABT0C6Q4</accession>
<dbReference type="InterPro" id="IPR015590">
    <property type="entry name" value="Aldehyde_DH_dom"/>
</dbReference>
<dbReference type="CDD" id="cd07079">
    <property type="entry name" value="ALDH_F18-19_ProA-GPR"/>
    <property type="match status" value="1"/>
</dbReference>
<evidence type="ECO:0000256" key="6">
    <source>
        <dbReference type="ARBA" id="ARBA00049024"/>
    </source>
</evidence>
<keyword evidence="5 7" id="KW-0560">Oxidoreductase</keyword>
<proteinExistence type="inferred from homology"/>
<evidence type="ECO:0000259" key="9">
    <source>
        <dbReference type="Pfam" id="PF00171"/>
    </source>
</evidence>
<dbReference type="Proteomes" id="UP000830835">
    <property type="component" value="Unassembled WGS sequence"/>
</dbReference>
<keyword evidence="11" id="KW-1185">Reference proteome</keyword>
<evidence type="ECO:0000256" key="7">
    <source>
        <dbReference type="HAMAP-Rule" id="MF_00412"/>
    </source>
</evidence>
<dbReference type="InterPro" id="IPR016163">
    <property type="entry name" value="Ald_DH_C"/>
</dbReference>
<dbReference type="EC" id="1.2.1.41" evidence="7"/>
<dbReference type="InterPro" id="IPR000965">
    <property type="entry name" value="GPR_dom"/>
</dbReference>
<keyword evidence="2 7" id="KW-0028">Amino-acid biosynthesis</keyword>
<evidence type="ECO:0000256" key="3">
    <source>
        <dbReference type="ARBA" id="ARBA00022650"/>
    </source>
</evidence>
<comment type="catalytic activity">
    <reaction evidence="6 7">
        <text>L-glutamate 5-semialdehyde + phosphate + NADP(+) = L-glutamyl 5-phosphate + NADPH + H(+)</text>
        <dbReference type="Rhea" id="RHEA:19541"/>
        <dbReference type="ChEBI" id="CHEBI:15378"/>
        <dbReference type="ChEBI" id="CHEBI:43474"/>
        <dbReference type="ChEBI" id="CHEBI:57783"/>
        <dbReference type="ChEBI" id="CHEBI:58066"/>
        <dbReference type="ChEBI" id="CHEBI:58274"/>
        <dbReference type="ChEBI" id="CHEBI:58349"/>
        <dbReference type="EC" id="1.2.1.41"/>
    </reaction>
</comment>
<keyword evidence="3 7" id="KW-0641">Proline biosynthesis</keyword>
<dbReference type="InterPro" id="IPR016161">
    <property type="entry name" value="Ald_DH/histidinol_DH"/>
</dbReference>
<evidence type="ECO:0000256" key="1">
    <source>
        <dbReference type="ARBA" id="ARBA00004985"/>
    </source>
</evidence>
<dbReference type="RefSeq" id="WP_244348464.1">
    <property type="nucleotide sequence ID" value="NZ_JAFIRA010000001.1"/>
</dbReference>
<evidence type="ECO:0000256" key="2">
    <source>
        <dbReference type="ARBA" id="ARBA00022605"/>
    </source>
</evidence>
<name>A0ABT0C6Q4_THEVL</name>
<keyword evidence="4 7" id="KW-0521">NADP</keyword>
<keyword evidence="7" id="KW-0963">Cytoplasm</keyword>
<evidence type="ECO:0000256" key="4">
    <source>
        <dbReference type="ARBA" id="ARBA00022857"/>
    </source>
</evidence>
<evidence type="ECO:0000313" key="10">
    <source>
        <dbReference type="EMBL" id="MCJ2541470.1"/>
    </source>
</evidence>
<feature type="region of interest" description="Disordered" evidence="8">
    <location>
        <begin position="434"/>
        <end position="455"/>
    </location>
</feature>
<dbReference type="InterPro" id="IPR012134">
    <property type="entry name" value="Glu-5-SA_DH"/>
</dbReference>
<comment type="similarity">
    <text evidence="7">Belongs to the gamma-glutamyl phosphate reductase family.</text>
</comment>
<comment type="pathway">
    <text evidence="1 7">Amino-acid biosynthesis; L-proline biosynthesis; L-glutamate 5-semialdehyde from L-glutamate: step 2/2.</text>
</comment>
<dbReference type="HAMAP" id="MF_00412">
    <property type="entry name" value="ProA"/>
    <property type="match status" value="1"/>
</dbReference>
<reference evidence="10" key="1">
    <citation type="submission" date="2021-02" db="EMBL/GenBank/DDBJ databases">
        <title>The CRISPR/cas machinery reduction and long-range gene transfer in the hot spring cyanobacterium Synechococcus.</title>
        <authorList>
            <person name="Dvorak P."/>
            <person name="Jahodarova E."/>
            <person name="Hasler P."/>
            <person name="Poulickova A."/>
        </authorList>
    </citation>
    <scope>NUCLEOTIDE SEQUENCE</scope>
    <source>
        <strain evidence="10">Rupite</strain>
    </source>
</reference>
<sequence length="455" mass="49066">MTLATDRPNPSATASTPPLAQQARLARAAAQRTATLSTASKNAALEAIATALLQDKDAILAANQADLARAEEMVKTGSLSPAAYARLKLDADKLTGMVAGVREVIRLGDPVGRPLLIRQLDEGLILERRTYPLGVLGVIFESRPDALVQIAALAVKTGNSVLLKGGSEALLSCQALMAAIQQGLRRIPEFPEGSLQLLTSREEIKALLQLEGLVDLIIPRGSNAFVRYVMDNTRIPVLGHADGICHLYVDRAANLDMALDLAVDSKTQYPAACNAIETLLIHQEVAPQFLPAVAVALRQKGVELRGDPLCREWVPDLIPTTEEDWSTEYADLILSMKVVDSLDGAIAHIQQYGSRHTEAIVTEDTEAAQRFLDEVDAAGVFHNASTRFADGFRYGLGAEVGISTQKMPPRGPVGLEGLVTYRYQLRGKGQRVADYTGPQARPFQHRDQLNSTGLA</sequence>
<dbReference type="Pfam" id="PF00171">
    <property type="entry name" value="Aldedh"/>
    <property type="match status" value="1"/>
</dbReference>
<dbReference type="PIRSF" id="PIRSF000151">
    <property type="entry name" value="GPR"/>
    <property type="match status" value="1"/>
</dbReference>
<dbReference type="Gene3D" id="3.40.605.10">
    <property type="entry name" value="Aldehyde Dehydrogenase, Chain A, domain 1"/>
    <property type="match status" value="1"/>
</dbReference>
<protein>
    <recommendedName>
        <fullName evidence="7">Gamma-glutamyl phosphate reductase</fullName>
        <shortName evidence="7">GPR</shortName>
        <ecNumber evidence="7">1.2.1.41</ecNumber>
    </recommendedName>
    <alternativeName>
        <fullName evidence="7">Glutamate-5-semialdehyde dehydrogenase</fullName>
    </alternativeName>
    <alternativeName>
        <fullName evidence="7">Glutamyl-gamma-semialdehyde dehydrogenase</fullName>
        <shortName evidence="7">GSA dehydrogenase</shortName>
    </alternativeName>
</protein>